<feature type="transmembrane region" description="Helical" evidence="1">
    <location>
        <begin position="322"/>
        <end position="341"/>
    </location>
</feature>
<dbReference type="PANTHER" id="PTHR23028">
    <property type="entry name" value="ACETYLTRANSFERASE"/>
    <property type="match status" value="1"/>
</dbReference>
<feature type="domain" description="Acyltransferase 3" evidence="2">
    <location>
        <begin position="15"/>
        <end position="366"/>
    </location>
</feature>
<proteinExistence type="predicted"/>
<feature type="transmembrane region" description="Helical" evidence="1">
    <location>
        <begin position="97"/>
        <end position="119"/>
    </location>
</feature>
<name>A0ABQ0C5M8_9PROT</name>
<feature type="transmembrane region" description="Helical" evidence="1">
    <location>
        <begin position="282"/>
        <end position="302"/>
    </location>
</feature>
<dbReference type="Proteomes" id="UP001628193">
    <property type="component" value="Unassembled WGS sequence"/>
</dbReference>
<keyword evidence="1" id="KW-1133">Transmembrane helix</keyword>
<evidence type="ECO:0000259" key="2">
    <source>
        <dbReference type="Pfam" id="PF01757"/>
    </source>
</evidence>
<gene>
    <name evidence="3" type="ORF">SIID45300_00502</name>
</gene>
<sequence length="409" mass="46840">MTPADPPPSPESRVAYLDCLRGLAAVSVVLAHIVRNLLLPYNTLPNGEWLQQLVYHSPFYLFIHSAISVKLFFMISGFSLSYPILMNHGSHKIRQMALYRIFRLGVPMIFSALLIYAFLKMELYSTNEAFALVKQRWLLRLSNFEPNLTDAVFGTIIRFLLNIPSDFPRYNNVFWTMPIEFAASMSLFALQFMFARQALWIRSLVYLVLTILLWKSLYLGFVLGAALCDWTIHLQPQERLKRLLSPTALSGIEIAIIALFLAFFSALRLFPRFGSILEYHILDGNVLEYLLALTILVVASLRNHLHAWITTPFIRYLGKISFSLYLVHIPILASFSCWLFVTLHAWIDHQIVIAILVLTTSLPLIVLVSHLFHHLVEIRTLNWIKTRITRPSNAPCRRHVTRSSGSGSV</sequence>
<reference evidence="3 4" key="1">
    <citation type="submission" date="2024-05" db="EMBL/GenBank/DDBJ databases">
        <authorList>
            <consortium name="Candidatus Magnetaquicoccaceae bacterium FCR-1 genome sequencing consortium"/>
            <person name="Shimoshige H."/>
            <person name="Shimamura S."/>
            <person name="Taoka A."/>
            <person name="Kobayashi H."/>
            <person name="Maekawa T."/>
        </authorList>
    </citation>
    <scope>NUCLEOTIDE SEQUENCE [LARGE SCALE GENOMIC DNA]</scope>
    <source>
        <strain evidence="3 4">FCR-1</strain>
    </source>
</reference>
<feature type="transmembrane region" description="Helical" evidence="1">
    <location>
        <begin position="20"/>
        <end position="39"/>
    </location>
</feature>
<keyword evidence="4" id="KW-1185">Reference proteome</keyword>
<feature type="transmembrane region" description="Helical" evidence="1">
    <location>
        <begin position="353"/>
        <end position="372"/>
    </location>
</feature>
<feature type="transmembrane region" description="Helical" evidence="1">
    <location>
        <begin position="247"/>
        <end position="270"/>
    </location>
</feature>
<evidence type="ECO:0000313" key="4">
    <source>
        <dbReference type="Proteomes" id="UP001628193"/>
    </source>
</evidence>
<dbReference type="InterPro" id="IPR002656">
    <property type="entry name" value="Acyl_transf_3_dom"/>
</dbReference>
<keyword evidence="1" id="KW-0812">Transmembrane</keyword>
<comment type="caution">
    <text evidence="3">The sequence shown here is derived from an EMBL/GenBank/DDBJ whole genome shotgun (WGS) entry which is preliminary data.</text>
</comment>
<keyword evidence="1" id="KW-0472">Membrane</keyword>
<feature type="transmembrane region" description="Helical" evidence="1">
    <location>
        <begin position="59"/>
        <end position="85"/>
    </location>
</feature>
<protein>
    <recommendedName>
        <fullName evidence="2">Acyltransferase 3 domain-containing protein</fullName>
    </recommendedName>
</protein>
<feature type="transmembrane region" description="Helical" evidence="1">
    <location>
        <begin position="204"/>
        <end position="227"/>
    </location>
</feature>
<reference evidence="3 4" key="2">
    <citation type="submission" date="2024-09" db="EMBL/GenBank/DDBJ databases">
        <title>Draft genome sequence of Candidatus Magnetaquicoccaceae bacterium FCR-1.</title>
        <authorList>
            <person name="Shimoshige H."/>
            <person name="Shimamura S."/>
            <person name="Taoka A."/>
            <person name="Kobayashi H."/>
            <person name="Maekawa T."/>
        </authorList>
    </citation>
    <scope>NUCLEOTIDE SEQUENCE [LARGE SCALE GENOMIC DNA]</scope>
    <source>
        <strain evidence="3 4">FCR-1</strain>
    </source>
</reference>
<dbReference type="RefSeq" id="WP_420903914.1">
    <property type="nucleotide sequence ID" value="NZ_BAAFGK010000002.1"/>
</dbReference>
<feature type="transmembrane region" description="Helical" evidence="1">
    <location>
        <begin position="173"/>
        <end position="192"/>
    </location>
</feature>
<evidence type="ECO:0000256" key="1">
    <source>
        <dbReference type="SAM" id="Phobius"/>
    </source>
</evidence>
<dbReference type="EMBL" id="BAAFGK010000002">
    <property type="protein sequence ID" value="GAB0056197.1"/>
    <property type="molecule type" value="Genomic_DNA"/>
</dbReference>
<dbReference type="InterPro" id="IPR050879">
    <property type="entry name" value="Acyltransferase_3"/>
</dbReference>
<evidence type="ECO:0000313" key="3">
    <source>
        <dbReference type="EMBL" id="GAB0056197.1"/>
    </source>
</evidence>
<organism evidence="3 4">
    <name type="scientific">Candidatus Magnetaquiglobus chichijimensis</name>
    <dbReference type="NCBI Taxonomy" id="3141448"/>
    <lineage>
        <taxon>Bacteria</taxon>
        <taxon>Pseudomonadati</taxon>
        <taxon>Pseudomonadota</taxon>
        <taxon>Magnetococcia</taxon>
        <taxon>Magnetococcales</taxon>
        <taxon>Candidatus Magnetaquicoccaceae</taxon>
        <taxon>Candidatus Magnetaquiglobus</taxon>
    </lineage>
</organism>
<dbReference type="Pfam" id="PF01757">
    <property type="entry name" value="Acyl_transf_3"/>
    <property type="match status" value="1"/>
</dbReference>
<accession>A0ABQ0C5M8</accession>
<dbReference type="PANTHER" id="PTHR23028:SF134">
    <property type="entry name" value="PUTATIVE (AFU_ORTHOLOGUE AFUA_4G08520)-RELATED"/>
    <property type="match status" value="1"/>
</dbReference>